<dbReference type="OrthoDB" id="10027013at2759"/>
<keyword evidence="1" id="KW-0472">Membrane</keyword>
<comment type="caution">
    <text evidence="2">The sequence shown here is derived from an EMBL/GenBank/DDBJ whole genome shotgun (WGS) entry which is preliminary data.</text>
</comment>
<dbReference type="EMBL" id="JAPEIS010000001">
    <property type="protein sequence ID" value="KAJ8070035.1"/>
    <property type="molecule type" value="Genomic_DNA"/>
</dbReference>
<reference evidence="2" key="1">
    <citation type="submission" date="2022-11" db="EMBL/GenBank/DDBJ databases">
        <title>Genome Resource of Sclerotinia nivalis Strain SnTB1, a Plant Pathogen Isolated from American Ginseng.</title>
        <authorList>
            <person name="Fan S."/>
        </authorList>
    </citation>
    <scope>NUCLEOTIDE SEQUENCE</scope>
    <source>
        <strain evidence="2">SnTB1</strain>
    </source>
</reference>
<feature type="transmembrane region" description="Helical" evidence="1">
    <location>
        <begin position="84"/>
        <end position="106"/>
    </location>
</feature>
<sequence length="115" mass="12820">MYDYLPLPWNIPHPIPSSTFPESQFLKLDFDRDGILSDPTSNDFFGGGREVTLKEAEKALATANMVTRWREAHPEKAGTEEASLIFVVDGLYIILSSGEFILILVLSKGYLKAPC</sequence>
<keyword evidence="3" id="KW-1185">Reference proteome</keyword>
<keyword evidence="1" id="KW-1133">Transmembrane helix</keyword>
<evidence type="ECO:0000313" key="3">
    <source>
        <dbReference type="Proteomes" id="UP001152300"/>
    </source>
</evidence>
<dbReference type="AlphaFoldDB" id="A0A9X0DPR6"/>
<accession>A0A9X0DPR6</accession>
<protein>
    <submittedName>
        <fullName evidence="2">Uncharacterized protein</fullName>
    </submittedName>
</protein>
<organism evidence="2 3">
    <name type="scientific">Sclerotinia nivalis</name>
    <dbReference type="NCBI Taxonomy" id="352851"/>
    <lineage>
        <taxon>Eukaryota</taxon>
        <taxon>Fungi</taxon>
        <taxon>Dikarya</taxon>
        <taxon>Ascomycota</taxon>
        <taxon>Pezizomycotina</taxon>
        <taxon>Leotiomycetes</taxon>
        <taxon>Helotiales</taxon>
        <taxon>Sclerotiniaceae</taxon>
        <taxon>Sclerotinia</taxon>
    </lineage>
</organism>
<gene>
    <name evidence="2" type="ORF">OCU04_000436</name>
</gene>
<proteinExistence type="predicted"/>
<keyword evidence="1" id="KW-0812">Transmembrane</keyword>
<evidence type="ECO:0000313" key="2">
    <source>
        <dbReference type="EMBL" id="KAJ8070035.1"/>
    </source>
</evidence>
<name>A0A9X0DPR6_9HELO</name>
<evidence type="ECO:0000256" key="1">
    <source>
        <dbReference type="SAM" id="Phobius"/>
    </source>
</evidence>
<dbReference type="Proteomes" id="UP001152300">
    <property type="component" value="Unassembled WGS sequence"/>
</dbReference>